<evidence type="ECO:0000313" key="10">
    <source>
        <dbReference type="EMBL" id="KAJ8313735.1"/>
    </source>
</evidence>
<keyword evidence="5" id="KW-0378">Hydrolase</keyword>
<comment type="caution">
    <text evidence="10">The sequence shown here is derived from an EMBL/GenBank/DDBJ whole genome shotgun (WGS) entry which is preliminary data.</text>
</comment>
<keyword evidence="6" id="KW-1015">Disulfide bond</keyword>
<dbReference type="InterPro" id="IPR050645">
    <property type="entry name" value="Histidine_acid_phosphatase"/>
</dbReference>
<dbReference type="SUPFAM" id="SSF53254">
    <property type="entry name" value="Phosphoglycerate mutase-like"/>
    <property type="match status" value="1"/>
</dbReference>
<evidence type="ECO:0000256" key="7">
    <source>
        <dbReference type="ARBA" id="ARBA00023180"/>
    </source>
</evidence>
<comment type="similarity">
    <text evidence="2">Belongs to the histidine acid phosphatase family.</text>
</comment>
<feature type="transmembrane region" description="Helical" evidence="8">
    <location>
        <begin position="304"/>
        <end position="329"/>
    </location>
</feature>
<keyword evidence="8" id="KW-0472">Membrane</keyword>
<proteinExistence type="inferred from homology"/>
<feature type="signal peptide" evidence="9">
    <location>
        <begin position="1"/>
        <end position="24"/>
    </location>
</feature>
<evidence type="ECO:0000256" key="2">
    <source>
        <dbReference type="ARBA" id="ARBA00005375"/>
    </source>
</evidence>
<dbReference type="Gene3D" id="3.40.50.1240">
    <property type="entry name" value="Phosphoglycerate mutase-like"/>
    <property type="match status" value="1"/>
</dbReference>
<keyword evidence="11" id="KW-1185">Reference proteome</keyword>
<accession>A0ABQ9FBW0</accession>
<evidence type="ECO:0000256" key="1">
    <source>
        <dbReference type="ARBA" id="ARBA00000032"/>
    </source>
</evidence>
<dbReference type="EC" id="3.1.3.2" evidence="3"/>
<dbReference type="PANTHER" id="PTHR11567">
    <property type="entry name" value="ACID PHOSPHATASE-RELATED"/>
    <property type="match status" value="1"/>
</dbReference>
<dbReference type="PROSITE" id="PS00616">
    <property type="entry name" value="HIS_ACID_PHOSPHAT_1"/>
    <property type="match status" value="1"/>
</dbReference>
<keyword evidence="7" id="KW-0325">Glycoprotein</keyword>
<dbReference type="InterPro" id="IPR000560">
    <property type="entry name" value="His_Pase_clade-2"/>
</dbReference>
<reference evidence="10 11" key="1">
    <citation type="submission" date="2022-12" db="EMBL/GenBank/DDBJ databases">
        <title>Chromosome-level genome of Tegillarca granosa.</title>
        <authorList>
            <person name="Kim J."/>
        </authorList>
    </citation>
    <scope>NUCLEOTIDE SEQUENCE [LARGE SCALE GENOMIC DNA]</scope>
    <source>
        <strain evidence="10">Teg-2019</strain>
        <tissue evidence="10">Adductor muscle</tissue>
    </source>
</reference>
<sequence length="347" mass="39701">MGGNNRLFTYFVVVLSNFAITVHATNTETDTLRLVHLLYRHGDRSPAHSYPGNPVKESDWPQGFGQLTQIGIQQSYFLGNLLRKRYLKTGFMKLSYEASEIYVRSTDKDRTLMTAYSVLAGLYPPNGTQVWNKQLPWQPIPVHTVPLVDDYLLRDDAPCPKFDRLVKEFRKNSKELKEFIFKNQDLIKLIHIKTGMPADPLSLFRVLDPVHCERIHEKDFNLTLADWVKNDTIAGRLLEARNFVSKIRFATPEIARLRADCPDINCPLESFKSLMKDMMPVDIKQECELESNVPTKTVDKSSHLVIGIAVLACLAGVLLITLIAVTVIFRKQDRHVYTYRPLPIDTI</sequence>
<keyword evidence="4 9" id="KW-0732">Signal</keyword>
<evidence type="ECO:0000256" key="8">
    <source>
        <dbReference type="SAM" id="Phobius"/>
    </source>
</evidence>
<comment type="catalytic activity">
    <reaction evidence="1">
        <text>a phosphate monoester + H2O = an alcohol + phosphate</text>
        <dbReference type="Rhea" id="RHEA:15017"/>
        <dbReference type="ChEBI" id="CHEBI:15377"/>
        <dbReference type="ChEBI" id="CHEBI:30879"/>
        <dbReference type="ChEBI" id="CHEBI:43474"/>
        <dbReference type="ChEBI" id="CHEBI:67140"/>
        <dbReference type="EC" id="3.1.3.2"/>
    </reaction>
</comment>
<name>A0ABQ9FBW0_TEGGR</name>
<dbReference type="Proteomes" id="UP001217089">
    <property type="component" value="Unassembled WGS sequence"/>
</dbReference>
<evidence type="ECO:0000256" key="4">
    <source>
        <dbReference type="ARBA" id="ARBA00022729"/>
    </source>
</evidence>
<dbReference type="InterPro" id="IPR029033">
    <property type="entry name" value="His_PPase_superfam"/>
</dbReference>
<dbReference type="EMBL" id="JARBDR010000342">
    <property type="protein sequence ID" value="KAJ8313735.1"/>
    <property type="molecule type" value="Genomic_DNA"/>
</dbReference>
<feature type="chain" id="PRO_5045750254" description="acid phosphatase" evidence="9">
    <location>
        <begin position="25"/>
        <end position="347"/>
    </location>
</feature>
<evidence type="ECO:0000256" key="5">
    <source>
        <dbReference type="ARBA" id="ARBA00022801"/>
    </source>
</evidence>
<dbReference type="InterPro" id="IPR033379">
    <property type="entry name" value="Acid_Pase_AS"/>
</dbReference>
<keyword evidence="8" id="KW-0812">Transmembrane</keyword>
<dbReference type="PANTHER" id="PTHR11567:SF211">
    <property type="entry name" value="PROSTATIC ACID PHOSPHATASE"/>
    <property type="match status" value="1"/>
</dbReference>
<evidence type="ECO:0000256" key="3">
    <source>
        <dbReference type="ARBA" id="ARBA00012646"/>
    </source>
</evidence>
<gene>
    <name evidence="10" type="ORF">KUTeg_008296</name>
</gene>
<dbReference type="Pfam" id="PF00328">
    <property type="entry name" value="His_Phos_2"/>
    <property type="match status" value="1"/>
</dbReference>
<organism evidence="10 11">
    <name type="scientific">Tegillarca granosa</name>
    <name type="common">Malaysian cockle</name>
    <name type="synonym">Anadara granosa</name>
    <dbReference type="NCBI Taxonomy" id="220873"/>
    <lineage>
        <taxon>Eukaryota</taxon>
        <taxon>Metazoa</taxon>
        <taxon>Spiralia</taxon>
        <taxon>Lophotrochozoa</taxon>
        <taxon>Mollusca</taxon>
        <taxon>Bivalvia</taxon>
        <taxon>Autobranchia</taxon>
        <taxon>Pteriomorphia</taxon>
        <taxon>Arcoida</taxon>
        <taxon>Arcoidea</taxon>
        <taxon>Arcidae</taxon>
        <taxon>Tegillarca</taxon>
    </lineage>
</organism>
<evidence type="ECO:0000256" key="9">
    <source>
        <dbReference type="SAM" id="SignalP"/>
    </source>
</evidence>
<protein>
    <recommendedName>
        <fullName evidence="3">acid phosphatase</fullName>
        <ecNumber evidence="3">3.1.3.2</ecNumber>
    </recommendedName>
</protein>
<evidence type="ECO:0000256" key="6">
    <source>
        <dbReference type="ARBA" id="ARBA00023157"/>
    </source>
</evidence>
<keyword evidence="8" id="KW-1133">Transmembrane helix</keyword>
<dbReference type="CDD" id="cd07061">
    <property type="entry name" value="HP_HAP_like"/>
    <property type="match status" value="1"/>
</dbReference>
<evidence type="ECO:0000313" key="11">
    <source>
        <dbReference type="Proteomes" id="UP001217089"/>
    </source>
</evidence>